<dbReference type="GO" id="GO:0016874">
    <property type="term" value="F:ligase activity"/>
    <property type="evidence" value="ECO:0007669"/>
    <property type="project" value="UniProtKB-KW"/>
</dbReference>
<dbReference type="SUPFAM" id="SSF161219">
    <property type="entry name" value="CHY zinc finger-like"/>
    <property type="match status" value="1"/>
</dbReference>
<dbReference type="InterPro" id="IPR037274">
    <property type="entry name" value="Znf_CHY_sf"/>
</dbReference>
<accession>A0A7N1A4D0</accession>
<dbReference type="Proteomes" id="UP000594263">
    <property type="component" value="Unplaced"/>
</dbReference>
<dbReference type="InterPro" id="IPR013083">
    <property type="entry name" value="Znf_RING/FYVE/PHD"/>
</dbReference>
<dbReference type="GO" id="GO:0008270">
    <property type="term" value="F:zinc ion binding"/>
    <property type="evidence" value="ECO:0007669"/>
    <property type="project" value="UniProtKB-KW"/>
</dbReference>
<dbReference type="OMA" id="ICHEDIF"/>
<dbReference type="Pfam" id="PF13639">
    <property type="entry name" value="zf-RING_2"/>
    <property type="match status" value="1"/>
</dbReference>
<dbReference type="SUPFAM" id="SSF161245">
    <property type="entry name" value="Zinc hairpin stack"/>
    <property type="match status" value="1"/>
</dbReference>
<feature type="domain" description="CTCHY-type" evidence="8">
    <location>
        <begin position="974"/>
        <end position="1037"/>
    </location>
</feature>
<keyword evidence="2" id="KW-0479">Metal-binding</keyword>
<evidence type="ECO:0000256" key="4">
    <source>
        <dbReference type="ARBA" id="ARBA00022833"/>
    </source>
</evidence>
<evidence type="ECO:0000256" key="3">
    <source>
        <dbReference type="ARBA" id="ARBA00022771"/>
    </source>
</evidence>
<dbReference type="Pfam" id="PF14599">
    <property type="entry name" value="zinc_ribbon_6"/>
    <property type="match status" value="1"/>
</dbReference>
<dbReference type="GO" id="GO:0016567">
    <property type="term" value="P:protein ubiquitination"/>
    <property type="evidence" value="ECO:0007669"/>
    <property type="project" value="TreeGrafter"/>
</dbReference>
<keyword evidence="4" id="KW-0862">Zinc</keyword>
<dbReference type="PROSITE" id="PS50089">
    <property type="entry name" value="ZF_RING_2"/>
    <property type="match status" value="1"/>
</dbReference>
<dbReference type="Gramene" id="Kaladp0095s0770.1.v1.1">
    <property type="protein sequence ID" value="Kaladp0095s0770.1.v1.1"/>
    <property type="gene ID" value="Kaladp0095s0770.v1.1"/>
</dbReference>
<evidence type="ECO:0000313" key="10">
    <source>
        <dbReference type="Proteomes" id="UP000594263"/>
    </source>
</evidence>
<dbReference type="PANTHER" id="PTHR21319:SF39">
    <property type="entry name" value="ZINC FINGER PROTEIN"/>
    <property type="match status" value="1"/>
</dbReference>
<dbReference type="GO" id="GO:0006879">
    <property type="term" value="P:intracellular iron ion homeostasis"/>
    <property type="evidence" value="ECO:0007669"/>
    <property type="project" value="UniProtKB-ARBA"/>
</dbReference>
<keyword evidence="1" id="KW-0436">Ligase</keyword>
<dbReference type="PANTHER" id="PTHR21319">
    <property type="entry name" value="RING FINGER AND CHY ZINC FINGER DOMAIN-CONTAINING PROTEIN 1"/>
    <property type="match status" value="1"/>
</dbReference>
<sequence>MDDLFNSLIEYLSLLVEVEHDTIKPYQELVFRIGTIETAICKHMHKEEKQVFPMVIQHFTRDEQSSLVWQFICSVPIGLLEDLFPWAASFLSPNEKVDVRNCMQVIVPNEIPLQEVVLSWFDNNIVEGNTKLGQENKIWRPAPENDRPKLYLTGSIAGWRNAFDMKNVTNDSLSVHIWHGAILQDLNEILVELYRARALDSFSSVASSIIQLKFLADIVIFYRNTLDKLVYPIMDGVAQGCLDVTKRLFNISDIESLQRSLYCNITKGMTVNKFVERICWEVDSFLKVISTHFVFLEMEVLPLIGKVCSYDTQQAVLYASLHMMPLGLLKCTTIWFMTHLSETESKSILRFIQQGATVLTETFASLLNGWVRTGCSGKSSIETFRKDLHEMFSCRCSFITELTEEITGSSSLKSNVQSCDKPWPMPVHSTHSGNSNELAPISSPFSFSISEKYSTLYSSGINMRIFSPRILKTLCPFPDFLSDTIDLSALSNNELRPMDYLFYFHKALKKDLNYLAHKVAELAECNGSLVDFIRRFNRVKFLYQLHSEAEDEIAFPALEAKGKKVENISCSYTIDHKLEADHFNMISELIDEISPLVKSSSDSGMSITDAESLKYQYLCSKLHDMCRCMNRVLVDHIDREEVELWPLFRECFSTEEQEKIVGFMLGRLNAEILQQMIPWLMASLTPEEQKALILIWRRATKNTKFDEWLRAWWEGISNYEETQSDVGSNMVQASSIDPLEECSVYLSKQGLNDGGKQKTACACGEQNSTCENGEILEDGMVDDRGQYHDSSVIDNSEPHVESEHRGGDNAVDVIGKHKESGELLDVKLKCSHHERLLTMSQEELQIVIRKISRDSSLDSKKKSFMMQNLLMSRWIATQRSQCEDASSKEGEFPGQCPSYHDPFIPTFGCKHYRRNCKLLAACCNQLYPCIRCHDEEADHTIDRETITQMMCMQCLVIQPVGPTCSTKSCNSFSMGKYYCSICKLFDDGREIYHCPYCNLCRLGRGLGIDFFHCMNCNACMSRSLSNHICREKCFEDNCPICHEYIFTSSSPVKALPCGHLMHSSCFKDYTCAHYTCPICSKSLGDMQVYFGMLDAMLAEEKIPDEYANMTQVILCNDCGERATTPYHWMYHKCPSCGSYNTRLL</sequence>
<evidence type="ECO:0000256" key="5">
    <source>
        <dbReference type="PROSITE-ProRule" id="PRU00601"/>
    </source>
</evidence>
<evidence type="ECO:0000313" key="9">
    <source>
        <dbReference type="EnsemblPlants" id="Kaladp0095s0770.1.v1.1"/>
    </source>
</evidence>
<reference evidence="9" key="1">
    <citation type="submission" date="2021-01" db="UniProtKB">
        <authorList>
            <consortium name="EnsemblPlants"/>
        </authorList>
    </citation>
    <scope>IDENTIFICATION</scope>
</reference>
<dbReference type="InterPro" id="IPR008913">
    <property type="entry name" value="Znf_CHY"/>
</dbReference>
<evidence type="ECO:0000259" key="8">
    <source>
        <dbReference type="PROSITE" id="PS51270"/>
    </source>
</evidence>
<evidence type="ECO:0008006" key="11">
    <source>
        <dbReference type="Google" id="ProtNLM"/>
    </source>
</evidence>
<name>A0A7N1A4D0_KALFE</name>
<dbReference type="CDD" id="cd16464">
    <property type="entry name" value="RING-H2_Pirh2-like"/>
    <property type="match status" value="1"/>
</dbReference>
<evidence type="ECO:0000259" key="7">
    <source>
        <dbReference type="PROSITE" id="PS51266"/>
    </source>
</evidence>
<dbReference type="PROSITE" id="PS51266">
    <property type="entry name" value="ZF_CHY"/>
    <property type="match status" value="1"/>
</dbReference>
<evidence type="ECO:0000256" key="2">
    <source>
        <dbReference type="ARBA" id="ARBA00022723"/>
    </source>
</evidence>
<dbReference type="AlphaFoldDB" id="A0A7N1A4D0"/>
<dbReference type="FunFam" id="3.30.40.10:FF:000208">
    <property type="entry name" value="Zinc finger protein-related isoform 1"/>
    <property type="match status" value="1"/>
</dbReference>
<dbReference type="EnsemblPlants" id="Kaladp0095s0770.1.v1.1">
    <property type="protein sequence ID" value="Kaladp0095s0770.1.v1.1"/>
    <property type="gene ID" value="Kaladp0095s0770.v1.1"/>
</dbReference>
<dbReference type="GO" id="GO:0005634">
    <property type="term" value="C:nucleus"/>
    <property type="evidence" value="ECO:0007669"/>
    <property type="project" value="TreeGrafter"/>
</dbReference>
<dbReference type="SUPFAM" id="SSF57850">
    <property type="entry name" value="RING/U-box"/>
    <property type="match status" value="1"/>
</dbReference>
<dbReference type="CDD" id="cd12108">
    <property type="entry name" value="Hr-like"/>
    <property type="match status" value="1"/>
</dbReference>
<dbReference type="Gene3D" id="3.30.40.10">
    <property type="entry name" value="Zinc/RING finger domain, C3HC4 (zinc finger)"/>
    <property type="match status" value="1"/>
</dbReference>
<dbReference type="GO" id="GO:0061630">
    <property type="term" value="F:ubiquitin protein ligase activity"/>
    <property type="evidence" value="ECO:0007669"/>
    <property type="project" value="TreeGrafter"/>
</dbReference>
<evidence type="ECO:0000256" key="1">
    <source>
        <dbReference type="ARBA" id="ARBA00022598"/>
    </source>
</evidence>
<dbReference type="InterPro" id="IPR037275">
    <property type="entry name" value="Znf_CTCHY_sf"/>
</dbReference>
<organism evidence="9 10">
    <name type="scientific">Kalanchoe fedtschenkoi</name>
    <name type="common">Lavender scallops</name>
    <name type="synonym">South American air plant</name>
    <dbReference type="NCBI Taxonomy" id="63787"/>
    <lineage>
        <taxon>Eukaryota</taxon>
        <taxon>Viridiplantae</taxon>
        <taxon>Streptophyta</taxon>
        <taxon>Embryophyta</taxon>
        <taxon>Tracheophyta</taxon>
        <taxon>Spermatophyta</taxon>
        <taxon>Magnoliopsida</taxon>
        <taxon>eudicotyledons</taxon>
        <taxon>Gunneridae</taxon>
        <taxon>Pentapetalae</taxon>
        <taxon>Saxifragales</taxon>
        <taxon>Crassulaceae</taxon>
        <taxon>Kalanchoe</taxon>
    </lineage>
</organism>
<dbReference type="InterPro" id="IPR017921">
    <property type="entry name" value="Znf_CTCHY"/>
</dbReference>
<proteinExistence type="predicted"/>
<dbReference type="SMART" id="SM00184">
    <property type="entry name" value="RING"/>
    <property type="match status" value="1"/>
</dbReference>
<dbReference type="Pfam" id="PF05495">
    <property type="entry name" value="zf-CHY"/>
    <property type="match status" value="1"/>
</dbReference>
<feature type="domain" description="RING-type" evidence="6">
    <location>
        <begin position="1038"/>
        <end position="1080"/>
    </location>
</feature>
<dbReference type="InterPro" id="IPR001841">
    <property type="entry name" value="Znf_RING"/>
</dbReference>
<dbReference type="InterPro" id="IPR039512">
    <property type="entry name" value="RCHY1_zinc-ribbon"/>
</dbReference>
<feature type="domain" description="CHY-type" evidence="7">
    <location>
        <begin position="902"/>
        <end position="971"/>
    </location>
</feature>
<keyword evidence="10" id="KW-1185">Reference proteome</keyword>
<keyword evidence="3 5" id="KW-0863">Zinc-finger</keyword>
<protein>
    <recommendedName>
        <fullName evidence="11">Zinc finger protein</fullName>
    </recommendedName>
</protein>
<evidence type="ECO:0000259" key="6">
    <source>
        <dbReference type="PROSITE" id="PS50089"/>
    </source>
</evidence>
<dbReference type="PROSITE" id="PS51270">
    <property type="entry name" value="ZF_CTCHY"/>
    <property type="match status" value="1"/>
</dbReference>
<dbReference type="Gene3D" id="2.20.28.10">
    <property type="match status" value="1"/>
</dbReference>
<dbReference type="Gene3D" id="1.20.120.520">
    <property type="entry name" value="nmb1532 protein domain like"/>
    <property type="match status" value="2"/>
</dbReference>
<dbReference type="GO" id="GO:0006511">
    <property type="term" value="P:ubiquitin-dependent protein catabolic process"/>
    <property type="evidence" value="ECO:0007669"/>
    <property type="project" value="TreeGrafter"/>
</dbReference>